<comment type="caution">
    <text evidence="2">The sequence shown here is derived from an EMBL/GenBank/DDBJ whole genome shotgun (WGS) entry which is preliminary data.</text>
</comment>
<reference evidence="2 3" key="1">
    <citation type="submission" date="2023-03" db="EMBL/GenBank/DDBJ databases">
        <title>High recombination rates correlate with genetic variation in Cardiocondyla obscurior ants.</title>
        <authorList>
            <person name="Errbii M."/>
        </authorList>
    </citation>
    <scope>NUCLEOTIDE SEQUENCE [LARGE SCALE GENOMIC DNA]</scope>
    <source>
        <strain evidence="2">Alpha-2009</strain>
        <tissue evidence="2">Whole body</tissue>
    </source>
</reference>
<evidence type="ECO:0000313" key="3">
    <source>
        <dbReference type="Proteomes" id="UP001430953"/>
    </source>
</evidence>
<feature type="region of interest" description="Disordered" evidence="1">
    <location>
        <begin position="57"/>
        <end position="89"/>
    </location>
</feature>
<dbReference type="AlphaFoldDB" id="A0AAW2EYM9"/>
<sequence length="138" mass="15650">MITSEITPLIPINSPRVFELRTERCRQSAVRDNTYISILTGYFFIYEQVTFRSHSRARVSDRRATDDGVDGGSPFPSGSTPTEGKTATLLSREKTRYRNKRIGHHLSKRIPLRARSSNLLFLSHAALHGWLSGARFSQ</sequence>
<protein>
    <submittedName>
        <fullName evidence="2">Uncharacterized protein</fullName>
    </submittedName>
</protein>
<feature type="compositionally biased region" description="Polar residues" evidence="1">
    <location>
        <begin position="76"/>
        <end position="89"/>
    </location>
</feature>
<dbReference type="EMBL" id="JADYXP020000017">
    <property type="protein sequence ID" value="KAL0106767.1"/>
    <property type="molecule type" value="Genomic_DNA"/>
</dbReference>
<proteinExistence type="predicted"/>
<keyword evidence="3" id="KW-1185">Reference proteome</keyword>
<evidence type="ECO:0000313" key="2">
    <source>
        <dbReference type="EMBL" id="KAL0106767.1"/>
    </source>
</evidence>
<evidence type="ECO:0000256" key="1">
    <source>
        <dbReference type="SAM" id="MobiDB-lite"/>
    </source>
</evidence>
<organism evidence="2 3">
    <name type="scientific">Cardiocondyla obscurior</name>
    <dbReference type="NCBI Taxonomy" id="286306"/>
    <lineage>
        <taxon>Eukaryota</taxon>
        <taxon>Metazoa</taxon>
        <taxon>Ecdysozoa</taxon>
        <taxon>Arthropoda</taxon>
        <taxon>Hexapoda</taxon>
        <taxon>Insecta</taxon>
        <taxon>Pterygota</taxon>
        <taxon>Neoptera</taxon>
        <taxon>Endopterygota</taxon>
        <taxon>Hymenoptera</taxon>
        <taxon>Apocrita</taxon>
        <taxon>Aculeata</taxon>
        <taxon>Formicoidea</taxon>
        <taxon>Formicidae</taxon>
        <taxon>Myrmicinae</taxon>
        <taxon>Cardiocondyla</taxon>
    </lineage>
</organism>
<gene>
    <name evidence="2" type="ORF">PUN28_015369</name>
</gene>
<dbReference type="Proteomes" id="UP001430953">
    <property type="component" value="Unassembled WGS sequence"/>
</dbReference>
<name>A0AAW2EYM9_9HYME</name>
<accession>A0AAW2EYM9</accession>